<name>A0A238UD33_9FLAO</name>
<keyword evidence="2" id="KW-0732">Signal</keyword>
<evidence type="ECO:0000313" key="5">
    <source>
        <dbReference type="Proteomes" id="UP000215214"/>
    </source>
</evidence>
<organism evidence="4 5">
    <name type="scientific">Tenacibaculum jejuense</name>
    <dbReference type="NCBI Taxonomy" id="584609"/>
    <lineage>
        <taxon>Bacteria</taxon>
        <taxon>Pseudomonadati</taxon>
        <taxon>Bacteroidota</taxon>
        <taxon>Flavobacteriia</taxon>
        <taxon>Flavobacteriales</taxon>
        <taxon>Flavobacteriaceae</taxon>
        <taxon>Tenacibaculum</taxon>
    </lineage>
</organism>
<comment type="similarity">
    <text evidence="1">Belongs to the leucine-binding protein family.</text>
</comment>
<dbReference type="SUPFAM" id="SSF53822">
    <property type="entry name" value="Periplasmic binding protein-like I"/>
    <property type="match status" value="1"/>
</dbReference>
<proteinExistence type="inferred from homology"/>
<dbReference type="KEGG" id="tje:TJEJU_3473"/>
<gene>
    <name evidence="4" type="ORF">TJEJU_3473</name>
</gene>
<evidence type="ECO:0000256" key="1">
    <source>
        <dbReference type="ARBA" id="ARBA00010062"/>
    </source>
</evidence>
<evidence type="ECO:0000313" key="4">
    <source>
        <dbReference type="EMBL" id="SNR17117.1"/>
    </source>
</evidence>
<dbReference type="InterPro" id="IPR028082">
    <property type="entry name" value="Peripla_BP_I"/>
</dbReference>
<evidence type="ECO:0000259" key="3">
    <source>
        <dbReference type="Pfam" id="PF13458"/>
    </source>
</evidence>
<dbReference type="InterPro" id="IPR028081">
    <property type="entry name" value="Leu-bd"/>
</dbReference>
<dbReference type="Gene3D" id="3.40.50.2300">
    <property type="match status" value="2"/>
</dbReference>
<dbReference type="AlphaFoldDB" id="A0A238UD33"/>
<protein>
    <recommendedName>
        <fullName evidence="3">Leucine-binding protein domain-containing protein</fullName>
    </recommendedName>
</protein>
<evidence type="ECO:0000256" key="2">
    <source>
        <dbReference type="ARBA" id="ARBA00022729"/>
    </source>
</evidence>
<dbReference type="Proteomes" id="UP000215214">
    <property type="component" value="Chromosome TJEJU"/>
</dbReference>
<dbReference type="OrthoDB" id="827062at2"/>
<reference evidence="4 5" key="1">
    <citation type="submission" date="2017-07" db="EMBL/GenBank/DDBJ databases">
        <authorList>
            <person name="Sun Z.S."/>
            <person name="Albrecht U."/>
            <person name="Echele G."/>
            <person name="Lee C.C."/>
        </authorList>
    </citation>
    <scope>NUCLEOTIDE SEQUENCE [LARGE SCALE GENOMIC DNA]</scope>
    <source>
        <strain evidence="5">type strain: KCTC 22618</strain>
    </source>
</reference>
<keyword evidence="5" id="KW-1185">Reference proteome</keyword>
<dbReference type="Pfam" id="PF13458">
    <property type="entry name" value="Peripla_BP_6"/>
    <property type="match status" value="1"/>
</dbReference>
<dbReference type="EMBL" id="LT899436">
    <property type="protein sequence ID" value="SNR17117.1"/>
    <property type="molecule type" value="Genomic_DNA"/>
</dbReference>
<feature type="domain" description="Leucine-binding protein" evidence="3">
    <location>
        <begin position="44"/>
        <end position="281"/>
    </location>
</feature>
<accession>A0A238UD33</accession>
<sequence length="367" mass="42212">MKKIGVLLPSSKAYPKLSKEFIAGLTLNLPKDFEIKVEGIGFGENKEVIKNAIQKLVYQENISILTGILGHKDLDDICEFVSNLDEVMIFSNLGASTPLNLNKWSNIYCNSFQLNKSTYLLGNLFTEEKFEKIGISTCYNDAGYAFHRILETAFKKEEKLEFAGHFITPLYPRKNEAELMLSFIKEAKPDAIFCSHNGVFAQEHADFLRQNKVTSKDIPMYMNPFSIDEKVLQKSPKIFDGVKCVSSWFPELNNKENKSFTKNYLNKFDNKPSIFSLLGFENSILIQDFLKDSLNSDINLKGPRGLLKFNRDTSRTDFDHYLWNLNYENDNYKISLEKKLNQDKKSDNHFFAMLPKVSGWSNAYLCH</sequence>
<dbReference type="RefSeq" id="WP_095074102.1">
    <property type="nucleotide sequence ID" value="NZ_LT899436.1"/>
</dbReference>